<dbReference type="RefSeq" id="WP_093769631.1">
    <property type="nucleotide sequence ID" value="NZ_BAAAXF010000081.1"/>
</dbReference>
<dbReference type="InterPro" id="IPR023393">
    <property type="entry name" value="START-like_dom_sf"/>
</dbReference>
<dbReference type="Gene3D" id="3.30.530.20">
    <property type="match status" value="1"/>
</dbReference>
<protein>
    <recommendedName>
        <fullName evidence="4">Integral membrane protein</fullName>
    </recommendedName>
</protein>
<evidence type="ECO:0008006" key="4">
    <source>
        <dbReference type="Google" id="ProtNLM"/>
    </source>
</evidence>
<accession>A0ABP6UBS1</accession>
<feature type="region of interest" description="Disordered" evidence="1">
    <location>
        <begin position="120"/>
        <end position="155"/>
    </location>
</feature>
<reference evidence="3" key="1">
    <citation type="journal article" date="2019" name="Int. J. Syst. Evol. Microbiol.">
        <title>The Global Catalogue of Microorganisms (GCM) 10K type strain sequencing project: providing services to taxonomists for standard genome sequencing and annotation.</title>
        <authorList>
            <consortium name="The Broad Institute Genomics Platform"/>
            <consortium name="The Broad Institute Genome Sequencing Center for Infectious Disease"/>
            <person name="Wu L."/>
            <person name="Ma J."/>
        </authorList>
    </citation>
    <scope>NUCLEOTIDE SEQUENCE [LARGE SCALE GENOMIC DNA]</scope>
    <source>
        <strain evidence="3">JCM 4816</strain>
    </source>
</reference>
<sequence length="155" mass="16549">MKKALWMVPVAAVGVAAARKAGSAARGGEDRAGDRWLTVTVNRPEEDVRQDGKLPEPLERLADRIDVRTQPAPGDRGTELAARLKEPAPPEATSVPARLAGQDPRQEVRRALREAKALLETGEVMLPDTPPTTRPTPGGRLVGLLSRRSGGEGVL</sequence>
<name>A0ABP6UBS1_9ACTN</name>
<evidence type="ECO:0000256" key="1">
    <source>
        <dbReference type="SAM" id="MobiDB-lite"/>
    </source>
</evidence>
<gene>
    <name evidence="2" type="ORF">GCM10019016_112860</name>
</gene>
<keyword evidence="3" id="KW-1185">Reference proteome</keyword>
<comment type="caution">
    <text evidence="2">The sequence shown here is derived from an EMBL/GenBank/DDBJ whole genome shotgun (WGS) entry which is preliminary data.</text>
</comment>
<proteinExistence type="predicted"/>
<dbReference type="GeneID" id="97386938"/>
<feature type="region of interest" description="Disordered" evidence="1">
    <location>
        <begin position="85"/>
        <end position="108"/>
    </location>
</feature>
<organism evidence="2 3">
    <name type="scientific">Streptomyces prasinosporus</name>
    <dbReference type="NCBI Taxonomy" id="68256"/>
    <lineage>
        <taxon>Bacteria</taxon>
        <taxon>Bacillati</taxon>
        <taxon>Actinomycetota</taxon>
        <taxon>Actinomycetes</taxon>
        <taxon>Kitasatosporales</taxon>
        <taxon>Streptomycetaceae</taxon>
        <taxon>Streptomyces</taxon>
        <taxon>Streptomyces albogriseolus group</taxon>
    </lineage>
</organism>
<dbReference type="Proteomes" id="UP001501455">
    <property type="component" value="Unassembled WGS sequence"/>
</dbReference>
<dbReference type="EMBL" id="BAAAXF010000081">
    <property type="protein sequence ID" value="GAA3504173.1"/>
    <property type="molecule type" value="Genomic_DNA"/>
</dbReference>
<evidence type="ECO:0000313" key="2">
    <source>
        <dbReference type="EMBL" id="GAA3504173.1"/>
    </source>
</evidence>
<evidence type="ECO:0000313" key="3">
    <source>
        <dbReference type="Proteomes" id="UP001501455"/>
    </source>
</evidence>